<dbReference type="InterPro" id="IPR036051">
    <property type="entry name" value="KRAB_dom_sf"/>
</dbReference>
<dbReference type="GO" id="GO:0000981">
    <property type="term" value="F:DNA-binding transcription factor activity, RNA polymerase II-specific"/>
    <property type="evidence" value="ECO:0007669"/>
    <property type="project" value="TreeGrafter"/>
</dbReference>
<dbReference type="CDD" id="cd07765">
    <property type="entry name" value="KRAB_A-box"/>
    <property type="match status" value="1"/>
</dbReference>
<dbReference type="SUPFAM" id="SSF109640">
    <property type="entry name" value="KRAB domain (Kruppel-associated box)"/>
    <property type="match status" value="1"/>
</dbReference>
<evidence type="ECO:0000256" key="2">
    <source>
        <dbReference type="ARBA" id="ARBA00006991"/>
    </source>
</evidence>
<accession>A0A8B8TMB4</accession>
<dbReference type="FunFam" id="3.30.160.60:FF:000100">
    <property type="entry name" value="Zinc finger 45-like"/>
    <property type="match status" value="1"/>
</dbReference>
<keyword evidence="7" id="KW-0805">Transcription regulation</keyword>
<dbReference type="AlphaFoldDB" id="A0A8B8TMB4"/>
<dbReference type="PROSITE" id="PS50805">
    <property type="entry name" value="KRAB"/>
    <property type="match status" value="1"/>
</dbReference>
<dbReference type="PROSITE" id="PS50157">
    <property type="entry name" value="ZINC_FINGER_C2H2_2"/>
    <property type="match status" value="19"/>
</dbReference>
<dbReference type="FunFam" id="3.30.160.60:FF:000017">
    <property type="entry name" value="zinc finger protein 62 homolog"/>
    <property type="match status" value="1"/>
</dbReference>
<dbReference type="FunFam" id="3.30.160.60:FF:000446">
    <property type="entry name" value="Zinc finger protein"/>
    <property type="match status" value="1"/>
</dbReference>
<feature type="domain" description="C2H2-type" evidence="12">
    <location>
        <begin position="929"/>
        <end position="956"/>
    </location>
</feature>
<keyword evidence="4" id="KW-0677">Repeat</keyword>
<gene>
    <name evidence="15" type="primary">LOC102518900</name>
</gene>
<dbReference type="FunFam" id="3.30.160.60:FF:000295">
    <property type="entry name" value="zinc finger protein 19"/>
    <property type="match status" value="1"/>
</dbReference>
<keyword evidence="9" id="KW-0539">Nucleus</keyword>
<keyword evidence="14" id="KW-1185">Reference proteome</keyword>
<feature type="domain" description="C2H2-type" evidence="12">
    <location>
        <begin position="957"/>
        <end position="984"/>
    </location>
</feature>
<dbReference type="InterPro" id="IPR050329">
    <property type="entry name" value="GLI_C2H2-zinc-finger"/>
</dbReference>
<feature type="domain" description="C2H2-type" evidence="12">
    <location>
        <begin position="985"/>
        <end position="1012"/>
    </location>
</feature>
<feature type="compositionally biased region" description="Polar residues" evidence="11">
    <location>
        <begin position="679"/>
        <end position="689"/>
    </location>
</feature>
<dbReference type="FunFam" id="3.30.160.60:FF:001498">
    <property type="entry name" value="Zinc finger protein 404"/>
    <property type="match status" value="1"/>
</dbReference>
<evidence type="ECO:0000313" key="14">
    <source>
        <dbReference type="Proteomes" id="UP000694856"/>
    </source>
</evidence>
<dbReference type="Gene3D" id="3.30.160.60">
    <property type="entry name" value="Classic Zinc Finger"/>
    <property type="match status" value="19"/>
</dbReference>
<dbReference type="SMART" id="SM00349">
    <property type="entry name" value="KRAB"/>
    <property type="match status" value="1"/>
</dbReference>
<feature type="domain" description="C2H2-type" evidence="12">
    <location>
        <begin position="515"/>
        <end position="542"/>
    </location>
</feature>
<feature type="domain" description="C2H2-type" evidence="12">
    <location>
        <begin position="347"/>
        <end position="374"/>
    </location>
</feature>
<evidence type="ECO:0000256" key="3">
    <source>
        <dbReference type="ARBA" id="ARBA00022723"/>
    </source>
</evidence>
<dbReference type="Pfam" id="PF00096">
    <property type="entry name" value="zf-C2H2"/>
    <property type="match status" value="15"/>
</dbReference>
<feature type="domain" description="C2H2-type" evidence="12">
    <location>
        <begin position="487"/>
        <end position="514"/>
    </location>
</feature>
<evidence type="ECO:0000256" key="9">
    <source>
        <dbReference type="ARBA" id="ARBA00023242"/>
    </source>
</evidence>
<keyword evidence="6" id="KW-0862">Zinc</keyword>
<dbReference type="Gene3D" id="6.10.140.140">
    <property type="match status" value="1"/>
</dbReference>
<evidence type="ECO:0000259" key="12">
    <source>
        <dbReference type="PROSITE" id="PS50157"/>
    </source>
</evidence>
<feature type="domain" description="C2H2-type" evidence="12">
    <location>
        <begin position="459"/>
        <end position="486"/>
    </location>
</feature>
<feature type="domain" description="C2H2-type" evidence="12">
    <location>
        <begin position="263"/>
        <end position="290"/>
    </location>
</feature>
<evidence type="ECO:0000313" key="15">
    <source>
        <dbReference type="RefSeq" id="XP_032343389.1"/>
    </source>
</evidence>
<dbReference type="InterPro" id="IPR013087">
    <property type="entry name" value="Znf_C2H2_type"/>
</dbReference>
<dbReference type="Pfam" id="PF01352">
    <property type="entry name" value="KRAB"/>
    <property type="match status" value="1"/>
</dbReference>
<feature type="domain" description="C2H2-type" evidence="12">
    <location>
        <begin position="817"/>
        <end position="844"/>
    </location>
</feature>
<keyword evidence="8" id="KW-0804">Transcription</keyword>
<dbReference type="InterPro" id="IPR036236">
    <property type="entry name" value="Znf_C2H2_sf"/>
</dbReference>
<feature type="domain" description="C2H2-type" evidence="12">
    <location>
        <begin position="901"/>
        <end position="928"/>
    </location>
</feature>
<dbReference type="FunFam" id="3.30.160.60:FF:000151">
    <property type="entry name" value="Zinc finger and SCAN domain-containing 21"/>
    <property type="match status" value="1"/>
</dbReference>
<evidence type="ECO:0000256" key="7">
    <source>
        <dbReference type="ARBA" id="ARBA00023015"/>
    </source>
</evidence>
<evidence type="ECO:0000256" key="4">
    <source>
        <dbReference type="ARBA" id="ARBA00022737"/>
    </source>
</evidence>
<feature type="domain" description="C2H2-type" evidence="12">
    <location>
        <begin position="431"/>
        <end position="458"/>
    </location>
</feature>
<feature type="domain" description="C2H2-type" evidence="12">
    <location>
        <begin position="789"/>
        <end position="816"/>
    </location>
</feature>
<evidence type="ECO:0000256" key="5">
    <source>
        <dbReference type="ARBA" id="ARBA00022771"/>
    </source>
</evidence>
<keyword evidence="3" id="KW-0479">Metal-binding</keyword>
<dbReference type="GO" id="GO:0008270">
    <property type="term" value="F:zinc ion binding"/>
    <property type="evidence" value="ECO:0007669"/>
    <property type="project" value="UniProtKB-KW"/>
</dbReference>
<evidence type="ECO:0000259" key="13">
    <source>
        <dbReference type="PROSITE" id="PS50805"/>
    </source>
</evidence>
<dbReference type="GeneID" id="102518900"/>
<feature type="compositionally biased region" description="Basic and acidic residues" evidence="11">
    <location>
        <begin position="242"/>
        <end position="256"/>
    </location>
</feature>
<protein>
    <submittedName>
        <fullName evidence="15">LOW QUALITY PROTEIN: zinc finger protein 850</fullName>
    </submittedName>
</protein>
<feature type="region of interest" description="Disordered" evidence="11">
    <location>
        <begin position="239"/>
        <end position="258"/>
    </location>
</feature>
<feature type="region of interest" description="Disordered" evidence="11">
    <location>
        <begin position="661"/>
        <end position="727"/>
    </location>
</feature>
<name>A0A8B8TMB4_CAMFR</name>
<dbReference type="InterPro" id="IPR001909">
    <property type="entry name" value="KRAB"/>
</dbReference>
<comment type="subcellular location">
    <subcellularLocation>
        <location evidence="1">Nucleus</location>
    </subcellularLocation>
</comment>
<feature type="domain" description="KRAB" evidence="13">
    <location>
        <begin position="66"/>
        <end position="139"/>
    </location>
</feature>
<sequence>MATGALTDPAQVLIVAATSVGPWTGFPQEAECQCHCWWHGLCDPRRAERKESNWACVRPPRAPGPVTFEDVAVYFSQEEWGLLSDAQRLLYHDVMLDTLSLLASLGCWPEADAEEDISEQCLSVEEIAQARSPKPDPSILKTLTSDTCVLLEKDVSYLAEHQGVPPGLEPSSPGAYGEMFSSYLEQHQKQPRGEKHLTGEESRALLMTGCTARVSDSMFTCREVKKDFLGTLDFVQHQPCRSGEHPHRSRKSREVSHPGAGRYKCSDCGRAFNKKYKLTEHLRIHTGEKPYECSDCGKVFRIKGGLNHHRRVHTGDKPFECSNCGKVFLYKGKLVVHQRVHTGERPFECKECGRAYARKDSLVDHQKIHTGEYPYKCSECGKLFPYKNNLLVHQRIHTGEKPYGCSKCGKSYVLKKRLLCHQRIHTGERPYICSECGKAFVYKGSLVAHKRIHTGERAYGCNKCEKFFVTSSARNRHQNIHVAKRPYECNKCGEAFKKKIRFVEHQRIHTGEEPFRCSECGKTFCYKASLVVHQRTHTGERPYVCSKCGAAFLYRRSLTVHEGTGDLQGRHCDLHPGGVGIPEPGSEGPVPEGDSGYVQAPCVPGGRPAAHLGASQPRDAAAVTGAAEPLFTSSPSLLRCPVPKPELPYLLDPGKKLWTVKRRLSQSTTSGDRGRTKTTDPAASQSGSSEGCLPRRSLFQEGSGVSILGKARKPGGPSEKLRGHLRTGAVPQKKTLLGKMNPECGDLGMGDSLCSKDLQDRVSTGDVPHEGESCGSREDPLFHRGKNSYTCKECGKGFVKNRFFLRHQQTHTGVKHYTCKKCGKTFLKKVDLVEHRSIHIREKLYECIKCGKAFRRKSHLTEHQRIHSGEKPFGCTECGKAFIRKSHLTEHKRSHSGEKPYVCSECGKAFAHQSDFIRHQRTHTGEKPFECKECGKAFGDSSSVTRHMRCHSREKPYECSECGKTYSYSSTLSTHQKVHSGVKAYKCKRCGKAFYKKEGLRQHQRTHTGDTPF</sequence>
<feature type="domain" description="C2H2-type" evidence="12">
    <location>
        <begin position="291"/>
        <end position="318"/>
    </location>
</feature>
<dbReference type="FunFam" id="3.30.160.60:FF:002343">
    <property type="entry name" value="Zinc finger protein 33A"/>
    <property type="match status" value="5"/>
</dbReference>
<evidence type="ECO:0000256" key="8">
    <source>
        <dbReference type="ARBA" id="ARBA00023163"/>
    </source>
</evidence>
<evidence type="ECO:0000256" key="10">
    <source>
        <dbReference type="PROSITE-ProRule" id="PRU00042"/>
    </source>
</evidence>
<evidence type="ECO:0000256" key="6">
    <source>
        <dbReference type="ARBA" id="ARBA00022833"/>
    </source>
</evidence>
<dbReference type="SUPFAM" id="SSF57667">
    <property type="entry name" value="beta-beta-alpha zinc fingers"/>
    <property type="match status" value="11"/>
</dbReference>
<feature type="domain" description="C2H2-type" evidence="12">
    <location>
        <begin position="543"/>
        <end position="576"/>
    </location>
</feature>
<feature type="domain" description="C2H2-type" evidence="12">
    <location>
        <begin position="873"/>
        <end position="900"/>
    </location>
</feature>
<dbReference type="FunFam" id="3.30.160.60:FF:000352">
    <property type="entry name" value="zinc finger protein 3 homolog"/>
    <property type="match status" value="1"/>
</dbReference>
<dbReference type="FunFam" id="3.30.160.60:FF:001270">
    <property type="entry name" value="zinc finger protein 583 isoform X1"/>
    <property type="match status" value="1"/>
</dbReference>
<feature type="domain" description="C2H2-type" evidence="12">
    <location>
        <begin position="845"/>
        <end position="872"/>
    </location>
</feature>
<feature type="domain" description="C2H2-type" evidence="12">
    <location>
        <begin position="375"/>
        <end position="402"/>
    </location>
</feature>
<dbReference type="GO" id="GO:0045944">
    <property type="term" value="P:positive regulation of transcription by RNA polymerase II"/>
    <property type="evidence" value="ECO:0007669"/>
    <property type="project" value="UniProtKB-ARBA"/>
</dbReference>
<reference evidence="15" key="1">
    <citation type="submission" date="2025-08" db="UniProtKB">
        <authorList>
            <consortium name="RefSeq"/>
        </authorList>
    </citation>
    <scope>IDENTIFICATION</scope>
    <source>
        <tissue evidence="15">Ear skin</tissue>
    </source>
</reference>
<dbReference type="PANTHER" id="PTHR19818">
    <property type="entry name" value="ZINC FINGER PROTEIN ZIC AND GLI"/>
    <property type="match status" value="1"/>
</dbReference>
<dbReference type="FunFam" id="3.30.160.60:FF:000478">
    <property type="entry name" value="Zinc finger protein 133"/>
    <property type="match status" value="1"/>
</dbReference>
<keyword evidence="5 10" id="KW-0863">Zinc-finger</keyword>
<dbReference type="KEGG" id="cfr:102518900"/>
<proteinExistence type="inferred from homology"/>
<dbReference type="Proteomes" id="UP000694856">
    <property type="component" value="Chromosome 9"/>
</dbReference>
<dbReference type="FunFam" id="3.30.160.60:FF:000005">
    <property type="entry name" value="Zinc finger protein 14 homolog"/>
    <property type="match status" value="1"/>
</dbReference>
<dbReference type="GO" id="GO:0005634">
    <property type="term" value="C:nucleus"/>
    <property type="evidence" value="ECO:0007669"/>
    <property type="project" value="UniProtKB-SubCell"/>
</dbReference>
<dbReference type="SMART" id="SM00355">
    <property type="entry name" value="ZnF_C2H2"/>
    <property type="match status" value="19"/>
</dbReference>
<dbReference type="RefSeq" id="XP_032343389.1">
    <property type="nucleotide sequence ID" value="XM_032487498.1"/>
</dbReference>
<dbReference type="PANTHER" id="PTHR19818:SF158">
    <property type="entry name" value="C2H2-TYPE DOMAIN-CONTAINING PROTEIN-RELATED"/>
    <property type="match status" value="1"/>
</dbReference>
<dbReference type="GO" id="GO:0000978">
    <property type="term" value="F:RNA polymerase II cis-regulatory region sequence-specific DNA binding"/>
    <property type="evidence" value="ECO:0007669"/>
    <property type="project" value="TreeGrafter"/>
</dbReference>
<dbReference type="PROSITE" id="PS00028">
    <property type="entry name" value="ZINC_FINGER_C2H2_1"/>
    <property type="match status" value="18"/>
</dbReference>
<dbReference type="FunFam" id="3.30.160.60:FF:000098">
    <property type="entry name" value="Zinc finger protein 614"/>
    <property type="match status" value="1"/>
</dbReference>
<comment type="similarity">
    <text evidence="2">Belongs to the krueppel C2H2-type zinc-finger protein family.</text>
</comment>
<evidence type="ECO:0000256" key="11">
    <source>
        <dbReference type="SAM" id="MobiDB-lite"/>
    </source>
</evidence>
<feature type="domain" description="C2H2-type" evidence="12">
    <location>
        <begin position="403"/>
        <end position="430"/>
    </location>
</feature>
<dbReference type="FunFam" id="3.30.160.60:FF:000016">
    <property type="entry name" value="zinc finger protein 37 homolog"/>
    <property type="match status" value="1"/>
</dbReference>
<feature type="domain" description="C2H2-type" evidence="12">
    <location>
        <begin position="319"/>
        <end position="346"/>
    </location>
</feature>
<organism evidence="14 15">
    <name type="scientific">Camelus ferus</name>
    <name type="common">Wild bactrian camel</name>
    <name type="synonym">Camelus bactrianus ferus</name>
    <dbReference type="NCBI Taxonomy" id="419612"/>
    <lineage>
        <taxon>Eukaryota</taxon>
        <taxon>Metazoa</taxon>
        <taxon>Chordata</taxon>
        <taxon>Craniata</taxon>
        <taxon>Vertebrata</taxon>
        <taxon>Euteleostomi</taxon>
        <taxon>Mammalia</taxon>
        <taxon>Eutheria</taxon>
        <taxon>Laurasiatheria</taxon>
        <taxon>Artiodactyla</taxon>
        <taxon>Tylopoda</taxon>
        <taxon>Camelidae</taxon>
        <taxon>Camelus</taxon>
    </lineage>
</organism>
<dbReference type="FunFam" id="3.30.160.60:FF:001530">
    <property type="entry name" value="Zinc finger protein 268"/>
    <property type="match status" value="1"/>
</dbReference>
<evidence type="ECO:0000256" key="1">
    <source>
        <dbReference type="ARBA" id="ARBA00004123"/>
    </source>
</evidence>